<dbReference type="AlphaFoldDB" id="A0A7C9HPL8"/>
<gene>
    <name evidence="1" type="ORF">GO986_01655</name>
</gene>
<evidence type="ECO:0008006" key="3">
    <source>
        <dbReference type="Google" id="ProtNLM"/>
    </source>
</evidence>
<comment type="caution">
    <text evidence="1">The sequence shown here is derived from an EMBL/GenBank/DDBJ whole genome shotgun (WGS) entry which is preliminary data.</text>
</comment>
<dbReference type="EMBL" id="WQLB01000002">
    <property type="protein sequence ID" value="MVN85469.1"/>
    <property type="molecule type" value="Genomic_DNA"/>
</dbReference>
<proteinExistence type="predicted"/>
<name>A0A7C9HPL8_9DEIO</name>
<reference evidence="1 2" key="1">
    <citation type="submission" date="2019-12" db="EMBL/GenBank/DDBJ databases">
        <title>Deinococcus sp. HMF7620 Genome sequencing and assembly.</title>
        <authorList>
            <person name="Kang H."/>
            <person name="Kim H."/>
            <person name="Joh K."/>
        </authorList>
    </citation>
    <scope>NUCLEOTIDE SEQUENCE [LARGE SCALE GENOMIC DNA]</scope>
    <source>
        <strain evidence="1 2">HMF7620</strain>
    </source>
</reference>
<sequence length="47" mass="4938">MRPLPFDLLALELDGTLLDAAGQVPPALLPELRAWAAGGAHSGCQFH</sequence>
<evidence type="ECO:0000313" key="2">
    <source>
        <dbReference type="Proteomes" id="UP000483286"/>
    </source>
</evidence>
<keyword evidence="2" id="KW-1185">Reference proteome</keyword>
<evidence type="ECO:0000313" key="1">
    <source>
        <dbReference type="EMBL" id="MVN85469.1"/>
    </source>
</evidence>
<accession>A0A7C9HPL8</accession>
<dbReference type="RefSeq" id="WP_157457496.1">
    <property type="nucleotide sequence ID" value="NZ_WQLB01000002.1"/>
</dbReference>
<dbReference type="Proteomes" id="UP000483286">
    <property type="component" value="Unassembled WGS sequence"/>
</dbReference>
<protein>
    <recommendedName>
        <fullName evidence="3">Haloacid dehalogenase</fullName>
    </recommendedName>
</protein>
<organism evidence="1 2">
    <name type="scientific">Deinococcus arboris</name>
    <dbReference type="NCBI Taxonomy" id="2682977"/>
    <lineage>
        <taxon>Bacteria</taxon>
        <taxon>Thermotogati</taxon>
        <taxon>Deinococcota</taxon>
        <taxon>Deinococci</taxon>
        <taxon>Deinococcales</taxon>
        <taxon>Deinococcaceae</taxon>
        <taxon>Deinococcus</taxon>
    </lineage>
</organism>